<name>A0A6S6T9Y6_9GAMM</name>
<organism evidence="1">
    <name type="scientific">uncultured Thiotrichaceae bacterium</name>
    <dbReference type="NCBI Taxonomy" id="298394"/>
    <lineage>
        <taxon>Bacteria</taxon>
        <taxon>Pseudomonadati</taxon>
        <taxon>Pseudomonadota</taxon>
        <taxon>Gammaproteobacteria</taxon>
        <taxon>Thiotrichales</taxon>
        <taxon>Thiotrichaceae</taxon>
        <taxon>environmental samples</taxon>
    </lineage>
</organism>
<evidence type="ECO:0000313" key="1">
    <source>
        <dbReference type="EMBL" id="CAA6816114.1"/>
    </source>
</evidence>
<reference evidence="1" key="1">
    <citation type="submission" date="2020-01" db="EMBL/GenBank/DDBJ databases">
        <authorList>
            <person name="Meier V. D."/>
            <person name="Meier V D."/>
        </authorList>
    </citation>
    <scope>NUCLEOTIDE SEQUENCE</scope>
    <source>
        <strain evidence="1">HLG_WM_MAG_09</strain>
    </source>
</reference>
<dbReference type="EMBL" id="CACVAT010000257">
    <property type="protein sequence ID" value="CAA6816114.1"/>
    <property type="molecule type" value="Genomic_DNA"/>
</dbReference>
<protein>
    <submittedName>
        <fullName evidence="1">Uncharacterized protein</fullName>
    </submittedName>
</protein>
<sequence length="53" mass="6203">MSEPTKQRPKVPEGVTEYVTTRQMEANEKGFVGYETTWKPFQKEVPYQTPKKP</sequence>
<dbReference type="AlphaFoldDB" id="A0A6S6T9Y6"/>
<gene>
    <name evidence="1" type="ORF">HELGO_WM14120</name>
</gene>
<accession>A0A6S6T9Y6</accession>
<proteinExistence type="predicted"/>